<feature type="domain" description="DUF2147" evidence="3">
    <location>
        <begin position="35"/>
        <end position="151"/>
    </location>
</feature>
<evidence type="ECO:0000313" key="5">
    <source>
        <dbReference type="Proteomes" id="UP000295706"/>
    </source>
</evidence>
<keyword evidence="2" id="KW-0732">Signal</keyword>
<proteinExistence type="predicted"/>
<organism evidence="4 5">
    <name type="scientific">Arundinibacter roseus</name>
    <dbReference type="NCBI Taxonomy" id="2070510"/>
    <lineage>
        <taxon>Bacteria</taxon>
        <taxon>Pseudomonadati</taxon>
        <taxon>Bacteroidota</taxon>
        <taxon>Cytophagia</taxon>
        <taxon>Cytophagales</taxon>
        <taxon>Spirosomataceae</taxon>
        <taxon>Arundinibacter</taxon>
    </lineage>
</organism>
<dbReference type="PANTHER" id="PTHR36919:SF2">
    <property type="entry name" value="BLL6627 PROTEIN"/>
    <property type="match status" value="1"/>
</dbReference>
<protein>
    <submittedName>
        <fullName evidence="4">DUF2147 domain-containing protein</fullName>
    </submittedName>
</protein>
<dbReference type="Pfam" id="PF09917">
    <property type="entry name" value="DUF2147"/>
    <property type="match status" value="1"/>
</dbReference>
<evidence type="ECO:0000259" key="3">
    <source>
        <dbReference type="Pfam" id="PF09917"/>
    </source>
</evidence>
<reference evidence="4 5" key="1">
    <citation type="submission" date="2019-02" db="EMBL/GenBank/DDBJ databases">
        <title>Arundinibacter roseus gen. nov., sp. nov., a new member of the family Cytophagaceae.</title>
        <authorList>
            <person name="Szuroczki S."/>
            <person name="Khayer B."/>
            <person name="Sproer C."/>
            <person name="Toumi M."/>
            <person name="Szabo A."/>
            <person name="Felfoldi T."/>
            <person name="Schumann P."/>
            <person name="Toth E."/>
        </authorList>
    </citation>
    <scope>NUCLEOTIDE SEQUENCE [LARGE SCALE GENOMIC DNA]</scope>
    <source>
        <strain evidence="4 5">DMA-k-7a</strain>
    </source>
</reference>
<feature type="chain" id="PRO_5020908141" evidence="2">
    <location>
        <begin position="28"/>
        <end position="153"/>
    </location>
</feature>
<dbReference type="PANTHER" id="PTHR36919">
    <property type="entry name" value="BLR1215 PROTEIN"/>
    <property type="match status" value="1"/>
</dbReference>
<dbReference type="Proteomes" id="UP000295706">
    <property type="component" value="Unassembled WGS sequence"/>
</dbReference>
<feature type="signal peptide" evidence="2">
    <location>
        <begin position="1"/>
        <end position="27"/>
    </location>
</feature>
<accession>A0A4R4KNG9</accession>
<evidence type="ECO:0000256" key="1">
    <source>
        <dbReference type="SAM" id="MobiDB-lite"/>
    </source>
</evidence>
<evidence type="ECO:0000256" key="2">
    <source>
        <dbReference type="SAM" id="SignalP"/>
    </source>
</evidence>
<dbReference type="OrthoDB" id="9814399at2"/>
<dbReference type="EMBL" id="SMJU01000002">
    <property type="protein sequence ID" value="TDB68289.1"/>
    <property type="molecule type" value="Genomic_DNA"/>
</dbReference>
<dbReference type="InterPro" id="IPR019223">
    <property type="entry name" value="DUF2147"/>
</dbReference>
<name>A0A4R4KNG9_9BACT</name>
<dbReference type="AlphaFoldDB" id="A0A4R4KNG9"/>
<comment type="caution">
    <text evidence="4">The sequence shown here is derived from an EMBL/GenBank/DDBJ whole genome shotgun (WGS) entry which is preliminary data.</text>
</comment>
<keyword evidence="5" id="KW-1185">Reference proteome</keyword>
<evidence type="ECO:0000313" key="4">
    <source>
        <dbReference type="EMBL" id="TDB68289.1"/>
    </source>
</evidence>
<sequence>MKKYARLIFSLFFLSCCLMLPASIALAQSPDAVTGTWLTGSKKGHVEIYKQGSRYFGKIVWLKEPNDPATNKPKTDSNNPDPAKRKQPLVGLVNLKGFAFEGDNTWVDGTIYDPENGKEYSCKMTLRGNSTLDVRGYVGVSLLGRTDTWQRVK</sequence>
<gene>
    <name evidence="4" type="ORF">EZE20_04430</name>
</gene>
<dbReference type="Gene3D" id="2.40.128.520">
    <property type="match status" value="1"/>
</dbReference>
<feature type="region of interest" description="Disordered" evidence="1">
    <location>
        <begin position="66"/>
        <end position="86"/>
    </location>
</feature>